<proteinExistence type="predicted"/>
<organism evidence="1 2">
    <name type="scientific">Claviceps africana</name>
    <dbReference type="NCBI Taxonomy" id="83212"/>
    <lineage>
        <taxon>Eukaryota</taxon>
        <taxon>Fungi</taxon>
        <taxon>Dikarya</taxon>
        <taxon>Ascomycota</taxon>
        <taxon>Pezizomycotina</taxon>
        <taxon>Sordariomycetes</taxon>
        <taxon>Hypocreomycetidae</taxon>
        <taxon>Hypocreales</taxon>
        <taxon>Clavicipitaceae</taxon>
        <taxon>Claviceps</taxon>
    </lineage>
</organism>
<evidence type="ECO:0000313" key="1">
    <source>
        <dbReference type="EMBL" id="KAG5928527.1"/>
    </source>
</evidence>
<evidence type="ECO:0000313" key="2">
    <source>
        <dbReference type="Proteomes" id="UP000811619"/>
    </source>
</evidence>
<dbReference type="Gene3D" id="2.60.40.2970">
    <property type="match status" value="1"/>
</dbReference>
<dbReference type="Proteomes" id="UP000811619">
    <property type="component" value="Unassembled WGS sequence"/>
</dbReference>
<keyword evidence="2" id="KW-1185">Reference proteome</keyword>
<dbReference type="EMBL" id="SRPY01000112">
    <property type="protein sequence ID" value="KAG5928527.1"/>
    <property type="molecule type" value="Genomic_DNA"/>
</dbReference>
<reference evidence="1" key="1">
    <citation type="journal article" date="2020" name="bioRxiv">
        <title>Whole genome comparisons of ergot fungi reveals the divergence and evolution of species within the genus Claviceps are the result of varying mechanisms driving genome evolution and host range expansion.</title>
        <authorList>
            <person name="Wyka S.A."/>
            <person name="Mondo S.J."/>
            <person name="Liu M."/>
            <person name="Dettman J."/>
            <person name="Nalam V."/>
            <person name="Broders K.D."/>
        </authorList>
    </citation>
    <scope>NUCLEOTIDE SEQUENCE</scope>
    <source>
        <strain evidence="1">CCC 489</strain>
    </source>
</reference>
<sequence length="208" mass="21574">MGLVRNISWARAASGALGLIAIIGTYCLAASQGGVITLVRTNLSTRSISSPISNLEVSLKQTCASPPAIRAIVTNNNSFPVTVVTYDSPLDNLALKLGLLSITLEGSSSPLPLPIVGARRIWPPPPESLVTIAAGESAATDIDMGGPKFGVELFESSSRASVTLVGNWHAVWPKDKSSLENFNLGSASPDPDVYSGPFASETLAISIG</sequence>
<name>A0A8K0JG57_9HYPO</name>
<accession>A0A8K0JG57</accession>
<comment type="caution">
    <text evidence="1">The sequence shown here is derived from an EMBL/GenBank/DDBJ whole genome shotgun (WGS) entry which is preliminary data.</text>
</comment>
<dbReference type="AlphaFoldDB" id="A0A8K0JG57"/>
<gene>
    <name evidence="1" type="ORF">E4U42_000510</name>
</gene>
<protein>
    <submittedName>
        <fullName evidence="1">Uncharacterized protein</fullName>
    </submittedName>
</protein>
<dbReference type="OrthoDB" id="4664297at2759"/>